<evidence type="ECO:0000313" key="3">
    <source>
        <dbReference type="Proteomes" id="UP001059745"/>
    </source>
</evidence>
<feature type="region of interest" description="Disordered" evidence="1">
    <location>
        <begin position="1"/>
        <end position="46"/>
    </location>
</feature>
<dbReference type="RefSeq" id="WP_260531924.1">
    <property type="nucleotide sequence ID" value="NZ_CP104216.1"/>
</dbReference>
<protein>
    <submittedName>
        <fullName evidence="2">Uncharacterized protein</fullName>
    </submittedName>
</protein>
<evidence type="ECO:0000256" key="1">
    <source>
        <dbReference type="SAM" id="MobiDB-lite"/>
    </source>
</evidence>
<dbReference type="Proteomes" id="UP001059745">
    <property type="component" value="Plasmid unnamed1"/>
</dbReference>
<accession>A0AB38U5Y8</accession>
<keyword evidence="2" id="KW-0614">Plasmid</keyword>
<dbReference type="AlphaFoldDB" id="A0AB38U5Y8"/>
<feature type="compositionally biased region" description="Basic and acidic residues" evidence="1">
    <location>
        <begin position="1"/>
        <end position="40"/>
    </location>
</feature>
<reference evidence="2" key="1">
    <citation type="submission" date="2022-09" db="EMBL/GenBank/DDBJ databases">
        <title>Genomic of Burkholderia gladioli.</title>
        <authorList>
            <person name="Wu H."/>
        </authorList>
    </citation>
    <scope>NUCLEOTIDE SEQUENCE</scope>
    <source>
        <strain evidence="2">ZN-S4</strain>
        <plasmid evidence="2">unnamed1</plasmid>
    </source>
</reference>
<dbReference type="EMBL" id="CP104216">
    <property type="protein sequence ID" value="UWX75360.1"/>
    <property type="molecule type" value="Genomic_DNA"/>
</dbReference>
<name>A0AB38U5Y8_BURGA</name>
<proteinExistence type="predicted"/>
<organism evidence="2 3">
    <name type="scientific">Burkholderia gladioli</name>
    <name type="common">Pseudomonas marginata</name>
    <name type="synonym">Phytomonas marginata</name>
    <dbReference type="NCBI Taxonomy" id="28095"/>
    <lineage>
        <taxon>Bacteria</taxon>
        <taxon>Pseudomonadati</taxon>
        <taxon>Pseudomonadota</taxon>
        <taxon>Betaproteobacteria</taxon>
        <taxon>Burkholderiales</taxon>
        <taxon>Burkholderiaceae</taxon>
        <taxon>Burkholderia</taxon>
    </lineage>
</organism>
<evidence type="ECO:0000313" key="2">
    <source>
        <dbReference type="EMBL" id="UWX75360.1"/>
    </source>
</evidence>
<sequence>MATAKKETLKTALRKYEKSSEDKKADMKGAKKLQAKDNAKRMKKGK</sequence>
<gene>
    <name evidence="2" type="ORF">NYZ96_35345</name>
</gene>
<geneLocation type="plasmid" evidence="2 3">
    <name>unnamed1</name>
</geneLocation>